<evidence type="ECO:0000256" key="1">
    <source>
        <dbReference type="SAM" id="MobiDB-lite"/>
    </source>
</evidence>
<feature type="region of interest" description="Disordered" evidence="1">
    <location>
        <begin position="601"/>
        <end position="636"/>
    </location>
</feature>
<dbReference type="Proteomes" id="UP000194127">
    <property type="component" value="Unassembled WGS sequence"/>
</dbReference>
<feature type="region of interest" description="Disordered" evidence="1">
    <location>
        <begin position="374"/>
        <end position="394"/>
    </location>
</feature>
<organism evidence="2 3">
    <name type="scientific">Postia placenta MAD-698-R-SB12</name>
    <dbReference type="NCBI Taxonomy" id="670580"/>
    <lineage>
        <taxon>Eukaryota</taxon>
        <taxon>Fungi</taxon>
        <taxon>Dikarya</taxon>
        <taxon>Basidiomycota</taxon>
        <taxon>Agaricomycotina</taxon>
        <taxon>Agaricomycetes</taxon>
        <taxon>Polyporales</taxon>
        <taxon>Adustoporiaceae</taxon>
        <taxon>Rhodonia</taxon>
    </lineage>
</organism>
<accession>A0A1X6N2T8</accession>
<feature type="compositionally biased region" description="Polar residues" evidence="1">
    <location>
        <begin position="379"/>
        <end position="394"/>
    </location>
</feature>
<dbReference type="RefSeq" id="XP_024339729.1">
    <property type="nucleotide sequence ID" value="XM_024478996.1"/>
</dbReference>
<feature type="region of interest" description="Disordered" evidence="1">
    <location>
        <begin position="837"/>
        <end position="897"/>
    </location>
</feature>
<protein>
    <submittedName>
        <fullName evidence="2">Uncharacterized protein</fullName>
    </submittedName>
</protein>
<gene>
    <name evidence="2" type="ORF">POSPLADRAFT_1046300</name>
</gene>
<keyword evidence="3" id="KW-1185">Reference proteome</keyword>
<dbReference type="EMBL" id="KZ110596">
    <property type="protein sequence ID" value="OSX62935.1"/>
    <property type="molecule type" value="Genomic_DNA"/>
</dbReference>
<dbReference type="AlphaFoldDB" id="A0A1X6N2T8"/>
<feature type="compositionally biased region" description="Pro residues" evidence="1">
    <location>
        <begin position="621"/>
        <end position="630"/>
    </location>
</feature>
<dbReference type="OrthoDB" id="10299785at2759"/>
<sequence>MTSTSQLVVEHLIVHLCQDPSTDSLRKDCQAILKSRLQKVYPDARVVERIVQFATQSDHATPVDKGLDQAITSLNDLEAEERVKGRRILNKFIVMWRLTAPENRGPEWGVKGPPFMDASIVDSDDTAQWAGWPRALWSCMQGLGEHPTYRVSRLSGYPACDPEMADVMTAAGVEVFATCEERVDRPRPTKVFFSRKNWSDLSQPVEAASNPTAPSERSEWYREVQQSWTHPSRKPRRTAVPFMPQTAIASTDVASPVSAQASANRMRIERLAKTVLGSNVSDPYHHLDDQFTPIAFVSLFSQQCCTTFGFIIEAVGATAYSHLEQFHRASSMLARAIQEKTVSAVVHVRDIEMVVVGKDEGVAGGEWDTARFGSRHDPSSLSTATYQPDTTRPNNTHYPYANAHIKETMSSSTSTFSKGIVHLVVHLCEEPQTTSRRIDCATVLENRLKTLYPSVEVRFEASKFTFMRFIVPQIEEATREYRHSKAGSEDATQGVREALIAMQDLEKTCIDHRQLVFNKYIILWRSSKITTRLSWDSSADIVKDIRKTAFVAPDNADAWEGWPPHLVYCIRGFGTPTYRGQVVCTLAGADVMMAAGLGKVKSGSRPKYDTKVKTTMTGPRQPTPRAPPSALPALKPKGEWGRQQLLASQPKGSFNLGSSDKVKFSKQDIAASSYTGTSAGSGKSGKRKRSDAASRVNDEGVAAAEPQQKRARATAQTSGAAQSSKRSGSSKKARAAETVTEGATTPQAPEASPLMRSVASTMTPSRSTPTVVVGPPVMATDISFDPLAPGNGPSAPTLNTSTPPLIRGPITHGSPQGAASVGPSGLKRKRVEEVDASLGDVAQPQAKQRKQMASASNANSNAVQPTETTRQAVVGRRSHMPPPSSWSPTPASTAGSSRCSSLAAMTPLGPDAQIPVDVHATGHISQAPHARRPTTSLVNASTTALSLPAGIPKPPIIAADVSLEDFVPRELPKAQARRTHEQDDARSIEHTVVSADTSNGADEGYEFSDMDSLFDGPDDTADDAFTETRRPATVTTNESLHEAAISHAGMDIQNMGWQAGEPTVVRSFTVNTFPTPLDYYLVETWRPLEENPYIPSEAAAGYSTITPLENRSESIYEWFSSIFNQQSMREFVIVPRPVPQYGMRPTG</sequence>
<dbReference type="GeneID" id="36323946"/>
<feature type="region of interest" description="Disordered" evidence="1">
    <location>
        <begin position="673"/>
        <end position="772"/>
    </location>
</feature>
<evidence type="ECO:0000313" key="3">
    <source>
        <dbReference type="Proteomes" id="UP000194127"/>
    </source>
</evidence>
<reference evidence="2 3" key="1">
    <citation type="submission" date="2017-04" db="EMBL/GenBank/DDBJ databases">
        <title>Genome Sequence of the Model Brown-Rot Fungus Postia placenta SB12.</title>
        <authorList>
            <consortium name="DOE Joint Genome Institute"/>
            <person name="Gaskell J."/>
            <person name="Kersten P."/>
            <person name="Larrondo L.F."/>
            <person name="Canessa P."/>
            <person name="Martinez D."/>
            <person name="Hibbett D."/>
            <person name="Schmoll M."/>
            <person name="Kubicek C.P."/>
            <person name="Martinez A.T."/>
            <person name="Yadav J."/>
            <person name="Master E."/>
            <person name="Magnuson J.K."/>
            <person name="James T."/>
            <person name="Yaver D."/>
            <person name="Berka R."/>
            <person name="Labutti K."/>
            <person name="Lipzen A."/>
            <person name="Aerts A."/>
            <person name="Barry K."/>
            <person name="Henrissat B."/>
            <person name="Blanchette R."/>
            <person name="Grigoriev I."/>
            <person name="Cullen D."/>
        </authorList>
    </citation>
    <scope>NUCLEOTIDE SEQUENCE [LARGE SCALE GENOMIC DNA]</scope>
    <source>
        <strain evidence="2 3">MAD-698-R-SB12</strain>
    </source>
</reference>
<feature type="compositionally biased region" description="Low complexity" evidence="1">
    <location>
        <begin position="886"/>
        <end position="897"/>
    </location>
</feature>
<proteinExistence type="predicted"/>
<feature type="compositionally biased region" description="Polar residues" evidence="1">
    <location>
        <begin position="758"/>
        <end position="770"/>
    </location>
</feature>
<name>A0A1X6N2T8_9APHY</name>
<feature type="compositionally biased region" description="Low complexity" evidence="1">
    <location>
        <begin position="853"/>
        <end position="862"/>
    </location>
</feature>
<evidence type="ECO:0000313" key="2">
    <source>
        <dbReference type="EMBL" id="OSX62935.1"/>
    </source>
</evidence>
<feature type="compositionally biased region" description="Low complexity" evidence="1">
    <location>
        <begin position="713"/>
        <end position="727"/>
    </location>
</feature>